<dbReference type="InterPro" id="IPR012337">
    <property type="entry name" value="RNaseH-like_sf"/>
</dbReference>
<organism evidence="2 3">
    <name type="scientific">Mycoplasmopsis pullorum</name>
    <dbReference type="NCBI Taxonomy" id="48003"/>
    <lineage>
        <taxon>Bacteria</taxon>
        <taxon>Bacillati</taxon>
        <taxon>Mycoplasmatota</taxon>
        <taxon>Mycoplasmoidales</taxon>
        <taxon>Metamycoplasmataceae</taxon>
        <taxon>Mycoplasmopsis</taxon>
    </lineage>
</organism>
<dbReference type="InterPro" id="IPR001584">
    <property type="entry name" value="Integrase_cat-core"/>
</dbReference>
<dbReference type="EMBL" id="CP017813">
    <property type="protein sequence ID" value="APJ38809.1"/>
    <property type="molecule type" value="Genomic_DNA"/>
</dbReference>
<dbReference type="GO" id="GO:0003676">
    <property type="term" value="F:nucleic acid binding"/>
    <property type="evidence" value="ECO:0007669"/>
    <property type="project" value="InterPro"/>
</dbReference>
<protein>
    <submittedName>
        <fullName evidence="2">Integrase</fullName>
    </submittedName>
</protein>
<dbReference type="STRING" id="48003.BLA55_00175"/>
<keyword evidence="3" id="KW-1185">Reference proteome</keyword>
<proteinExistence type="predicted"/>
<dbReference type="InterPro" id="IPR036397">
    <property type="entry name" value="RNaseH_sf"/>
</dbReference>
<dbReference type="PANTHER" id="PTHR46889:SF4">
    <property type="entry name" value="TRANSPOSASE INSO FOR INSERTION SEQUENCE ELEMENT IS911B-RELATED"/>
    <property type="match status" value="1"/>
</dbReference>
<evidence type="ECO:0000313" key="2">
    <source>
        <dbReference type="EMBL" id="APJ38809.1"/>
    </source>
</evidence>
<dbReference type="Pfam" id="PF00665">
    <property type="entry name" value="rve"/>
    <property type="match status" value="1"/>
</dbReference>
<feature type="domain" description="Integrase catalytic" evidence="1">
    <location>
        <begin position="32"/>
        <end position="198"/>
    </location>
</feature>
<dbReference type="GO" id="GO:0015074">
    <property type="term" value="P:DNA integration"/>
    <property type="evidence" value="ECO:0007669"/>
    <property type="project" value="InterPro"/>
</dbReference>
<name>A0A1L4FT92_9BACT</name>
<reference evidence="3" key="1">
    <citation type="submission" date="2016-10" db="EMBL/GenBank/DDBJ databases">
        <authorList>
            <person name="Beylefeld A."/>
            <person name="Abolnik C."/>
        </authorList>
    </citation>
    <scope>NUCLEOTIDE SEQUENCE [LARGE SCALE GENOMIC DNA]</scope>
    <source>
        <strain evidence="3">B359_6</strain>
    </source>
</reference>
<dbReference type="PROSITE" id="PS50994">
    <property type="entry name" value="INTEGRASE"/>
    <property type="match status" value="1"/>
</dbReference>
<evidence type="ECO:0000313" key="3">
    <source>
        <dbReference type="Proteomes" id="UP000184322"/>
    </source>
</evidence>
<dbReference type="SUPFAM" id="SSF53098">
    <property type="entry name" value="Ribonuclease H-like"/>
    <property type="match status" value="1"/>
</dbReference>
<dbReference type="PANTHER" id="PTHR46889">
    <property type="entry name" value="TRANSPOSASE INSF FOR INSERTION SEQUENCE IS3B-RELATED"/>
    <property type="match status" value="1"/>
</dbReference>
<evidence type="ECO:0000259" key="1">
    <source>
        <dbReference type="PROSITE" id="PS50994"/>
    </source>
</evidence>
<dbReference type="Pfam" id="PF13333">
    <property type="entry name" value="rve_2"/>
    <property type="match status" value="1"/>
</dbReference>
<gene>
    <name evidence="2" type="ORF">BLA55_00175</name>
</gene>
<dbReference type="InterPro" id="IPR050900">
    <property type="entry name" value="Transposase_IS3/IS150/IS904"/>
</dbReference>
<dbReference type="Gene3D" id="3.30.420.10">
    <property type="entry name" value="Ribonuclease H-like superfamily/Ribonuclease H"/>
    <property type="match status" value="1"/>
</dbReference>
<dbReference type="AlphaFoldDB" id="A0A1L4FT92"/>
<dbReference type="Proteomes" id="UP000184322">
    <property type="component" value="Chromosome"/>
</dbReference>
<accession>A0A1L4FT92</accession>
<sequence length="199" mass="23460">MNRLGLFCVIRRKRKQREQKDTSVKFLDLVQRDYNGENNQIIATDVTYIPAPRDCVNNFVFLSIAIDHRSKYIVNYNISKTNDLELVMKHMSKIKFNKKWIAHSDHGFQYSSKKYLESIQNNNGVVSMARIGNSLDNREVEYFFSILKSECLKLIDVTKINFSELKSIIDNFILWYNNERIQSSLKWKTPQDFWGVCGQ</sequence>
<dbReference type="KEGG" id="mpul:BLA55_00175"/>